<proteinExistence type="predicted"/>
<feature type="compositionally biased region" description="Basic and acidic residues" evidence="1">
    <location>
        <begin position="206"/>
        <end position="218"/>
    </location>
</feature>
<evidence type="ECO:0000256" key="1">
    <source>
        <dbReference type="SAM" id="MobiDB-lite"/>
    </source>
</evidence>
<reference evidence="3 4" key="1">
    <citation type="submission" date="2018-11" db="EMBL/GenBank/DDBJ databases">
        <title>Genomes From Bacteria Associated with the Canine Oral Cavity: a Test Case for Automated Genome-Based Taxonomic Assignment.</title>
        <authorList>
            <person name="Coil D.A."/>
            <person name="Jospin G."/>
            <person name="Darling A.E."/>
            <person name="Wallis C."/>
            <person name="Davis I.J."/>
            <person name="Harris S."/>
            <person name="Eisen J.A."/>
            <person name="Holcombe L.J."/>
            <person name="O'Flynn C."/>
        </authorList>
    </citation>
    <scope>NUCLEOTIDE SEQUENCE [LARGE SCALE GENOMIC DNA]</scope>
    <source>
        <strain evidence="3 4">OH770</strain>
    </source>
</reference>
<evidence type="ECO:0000313" key="3">
    <source>
        <dbReference type="EMBL" id="RRC96132.1"/>
    </source>
</evidence>
<evidence type="ECO:0000259" key="2">
    <source>
        <dbReference type="Pfam" id="PF00069"/>
    </source>
</evidence>
<gene>
    <name evidence="3" type="ORF">EII11_00170</name>
</gene>
<dbReference type="GO" id="GO:0004672">
    <property type="term" value="F:protein kinase activity"/>
    <property type="evidence" value="ECO:0007669"/>
    <property type="project" value="InterPro"/>
</dbReference>
<dbReference type="InterPro" id="IPR011009">
    <property type="entry name" value="Kinase-like_dom_sf"/>
</dbReference>
<dbReference type="EMBL" id="RQZF01000001">
    <property type="protein sequence ID" value="RRC96132.1"/>
    <property type="molecule type" value="Genomic_DNA"/>
</dbReference>
<dbReference type="InterPro" id="IPR008266">
    <property type="entry name" value="Tyr_kinase_AS"/>
</dbReference>
<feature type="region of interest" description="Disordered" evidence="1">
    <location>
        <begin position="264"/>
        <end position="323"/>
    </location>
</feature>
<dbReference type="RefSeq" id="WP_124867410.1">
    <property type="nucleotide sequence ID" value="NZ_RQZF01000001.1"/>
</dbReference>
<dbReference type="AlphaFoldDB" id="A0A3P1SII7"/>
<sequence>MDVDGYEIGEIAYLRGGGPLWAARDAQGRDVLISFHAPAEGEERSDRWRQWASIASAHVAGLLDVVRHEDGRWALVQERIEGESLSILLANGGVREKAARHRIYQGICEGVEAMHRVGLVHGDLSPNNIIIAPGNRAVIIDLCDDPELHAGTEGWSSRESPSMEADIDAVEKIRDALLATEGIGEVKDPAIRLRLHATLPETQLRSPEKMLSRRERSARASSGARWGRIRPAILLSAGIVTLSILAGAGYAVATAQGAENAAFSTQKTNTQAPNTQAPNTQGAREQGASTQGHPGTRDSGAGESGAGESGALESREVVKGKSLEQRAAHTENLPYAEGVDRGSFCDGDEIAARVSAIMTLRDQAFNKADSGSLSQALDGALLSADETLIRRLREEEISIHGFTTEVRALSVQTCTEDVARVEVTLRQNVHERCQKGTCVQIPAGEEQMLALDLAGNPWKAVHALQK</sequence>
<comment type="caution">
    <text evidence="3">The sequence shown here is derived from an EMBL/GenBank/DDBJ whole genome shotgun (WGS) entry which is preliminary data.</text>
</comment>
<keyword evidence="4" id="KW-1185">Reference proteome</keyword>
<feature type="compositionally biased region" description="Basic and acidic residues" evidence="1">
    <location>
        <begin position="313"/>
        <end position="323"/>
    </location>
</feature>
<dbReference type="Gene3D" id="1.10.510.10">
    <property type="entry name" value="Transferase(Phosphotransferase) domain 1"/>
    <property type="match status" value="1"/>
</dbReference>
<dbReference type="GO" id="GO:0005524">
    <property type="term" value="F:ATP binding"/>
    <property type="evidence" value="ECO:0007669"/>
    <property type="project" value="InterPro"/>
</dbReference>
<accession>A0A3P1SII7</accession>
<dbReference type="Pfam" id="PF00069">
    <property type="entry name" value="Pkinase"/>
    <property type="match status" value="1"/>
</dbReference>
<dbReference type="OrthoDB" id="3778994at2"/>
<feature type="compositionally biased region" description="Polar residues" evidence="1">
    <location>
        <begin position="264"/>
        <end position="293"/>
    </location>
</feature>
<dbReference type="SUPFAM" id="SSF56112">
    <property type="entry name" value="Protein kinase-like (PK-like)"/>
    <property type="match status" value="1"/>
</dbReference>
<feature type="region of interest" description="Disordered" evidence="1">
    <location>
        <begin position="204"/>
        <end position="223"/>
    </location>
</feature>
<dbReference type="InterPro" id="IPR000719">
    <property type="entry name" value="Prot_kinase_dom"/>
</dbReference>
<protein>
    <recommendedName>
        <fullName evidence="2">Protein kinase domain-containing protein</fullName>
    </recommendedName>
</protein>
<organism evidence="3 4">
    <name type="scientific">Schaalia canis</name>
    <dbReference type="NCBI Taxonomy" id="100469"/>
    <lineage>
        <taxon>Bacteria</taxon>
        <taxon>Bacillati</taxon>
        <taxon>Actinomycetota</taxon>
        <taxon>Actinomycetes</taxon>
        <taxon>Actinomycetales</taxon>
        <taxon>Actinomycetaceae</taxon>
        <taxon>Schaalia</taxon>
    </lineage>
</organism>
<dbReference type="PROSITE" id="PS00109">
    <property type="entry name" value="PROTEIN_KINASE_TYR"/>
    <property type="match status" value="1"/>
</dbReference>
<dbReference type="Proteomes" id="UP000280444">
    <property type="component" value="Unassembled WGS sequence"/>
</dbReference>
<name>A0A3P1SII7_9ACTO</name>
<feature type="domain" description="Protein kinase" evidence="2">
    <location>
        <begin position="54"/>
        <end position="141"/>
    </location>
</feature>
<evidence type="ECO:0000313" key="4">
    <source>
        <dbReference type="Proteomes" id="UP000280444"/>
    </source>
</evidence>